<reference evidence="22" key="1">
    <citation type="submission" date="2015-07" db="EMBL/GenBank/DDBJ databases">
        <title>Genome sequencing of Sunxiuqinia dokdonensis strain SK.</title>
        <authorList>
            <person name="Ahn S."/>
            <person name="Kim B.-C."/>
        </authorList>
    </citation>
    <scope>NUCLEOTIDE SEQUENCE [LARGE SCALE GENOMIC DNA]</scope>
    <source>
        <strain evidence="22">SK</strain>
    </source>
</reference>
<evidence type="ECO:0000256" key="3">
    <source>
        <dbReference type="ARBA" id="ARBA00008883"/>
    </source>
</evidence>
<sequence>MKIDINDLLQVQDEEKVINYKRLFFLLLQNWYWLVGLTFLGAAGGYLFGQFTPQTYKIDSSIIVPEDKNALNLGSLFENDMPGLGKVTINNEIELLKSYTLNHRVVDNLNWRTAWYEDDFLIWKGLYSKEPFLVQETDTGVNAEGVYLRLTPKENNQYRIEADGTGLVNNEEVDISFSETLTLGEPFQNEFFNFTLHPKEGAEKLEDREFRFVFQNINKQTFNYLKQIQVVQTDKQGEVIRLSLEGAEPLRNIHYLNELIRVYLDLKLELQTQTQKRSLEFIDKQLSGISDSLNVAGTTFTEFRSRNQIIDLSAQGTLVMEQLSEIERQKSQQQIQLEYFRNLLTYLEKDENINQISTPSVVGIQDPSLNALVLRLGELYSRREVLSFSAYENNPTLVLLNKEIAQVNEQLRENLLNLIDNAQISIRSLDARQTRINSDLNNLPGQEQQMINIQRKYQLTSEIYTFLLQKRAEIEIALAAAVVDIQIIDPARMERIVPTGRGNLILLIFGAFLGLALPVIVILLADQLNSKIHLQEDVERLTKLTIIGNVLHSRNKSELVVIDHPTAPISESYRTIRTNLQYKFSEPGQKVIGIHSISPGEGKTFNSTNLASILAMNEKKTLLIGADMRKPRLHQLFNLNNNNGLSNYLVGQSNTNDITQPSLIDNLWVIPSGPIPPNPAELLERPRMQELMDWAKKEFDYIIFDNAPVSMVTDGLITCRYTDLNLFILRYGVSNKDQLKFINEITGKGVMPNAALVINDIKLDGYGYSYSYKYAYGKGYYAEK</sequence>
<feature type="transmembrane region" description="Helical" evidence="17">
    <location>
        <begin position="31"/>
        <end position="49"/>
    </location>
</feature>
<dbReference type="GO" id="GO:0005886">
    <property type="term" value="C:plasma membrane"/>
    <property type="evidence" value="ECO:0007669"/>
    <property type="project" value="UniProtKB-SubCell"/>
</dbReference>
<evidence type="ECO:0000256" key="1">
    <source>
        <dbReference type="ARBA" id="ARBA00004429"/>
    </source>
</evidence>
<dbReference type="GO" id="GO:0005524">
    <property type="term" value="F:ATP binding"/>
    <property type="evidence" value="ECO:0007669"/>
    <property type="project" value="UniProtKB-KW"/>
</dbReference>
<evidence type="ECO:0000256" key="12">
    <source>
        <dbReference type="ARBA" id="ARBA00022989"/>
    </source>
</evidence>
<keyword evidence="12 17" id="KW-1133">Transmembrane helix</keyword>
<evidence type="ECO:0000259" key="19">
    <source>
        <dbReference type="Pfam" id="PF13614"/>
    </source>
</evidence>
<keyword evidence="9" id="KW-0547">Nucleotide-binding</keyword>
<dbReference type="InterPro" id="IPR025669">
    <property type="entry name" value="AAA_dom"/>
</dbReference>
<keyword evidence="11" id="KW-0067">ATP-binding</keyword>
<evidence type="ECO:0000256" key="4">
    <source>
        <dbReference type="ARBA" id="ARBA00011903"/>
    </source>
</evidence>
<feature type="domain" description="AAA" evidence="19">
    <location>
        <begin position="590"/>
        <end position="709"/>
    </location>
</feature>
<dbReference type="GO" id="GO:0004715">
    <property type="term" value="F:non-membrane spanning protein tyrosine kinase activity"/>
    <property type="evidence" value="ECO:0007669"/>
    <property type="project" value="UniProtKB-EC"/>
</dbReference>
<evidence type="ECO:0000256" key="8">
    <source>
        <dbReference type="ARBA" id="ARBA00022692"/>
    </source>
</evidence>
<dbReference type="Pfam" id="PF13614">
    <property type="entry name" value="AAA_31"/>
    <property type="match status" value="1"/>
</dbReference>
<evidence type="ECO:0000256" key="15">
    <source>
        <dbReference type="ARBA" id="ARBA00051245"/>
    </source>
</evidence>
<dbReference type="PANTHER" id="PTHR32309:SF13">
    <property type="entry name" value="FERRIC ENTEROBACTIN TRANSPORT PROTEIN FEPE"/>
    <property type="match status" value="1"/>
</dbReference>
<feature type="coiled-coil region" evidence="16">
    <location>
        <begin position="401"/>
        <end position="432"/>
    </location>
</feature>
<keyword evidence="22" id="KW-1185">Reference proteome</keyword>
<evidence type="ECO:0000256" key="13">
    <source>
        <dbReference type="ARBA" id="ARBA00023136"/>
    </source>
</evidence>
<dbReference type="AlphaFoldDB" id="A0A0L8VAT3"/>
<keyword evidence="16" id="KW-0175">Coiled coil</keyword>
<evidence type="ECO:0000313" key="22">
    <source>
        <dbReference type="Proteomes" id="UP000036958"/>
    </source>
</evidence>
<comment type="subcellular location">
    <subcellularLocation>
        <location evidence="1">Cell inner membrane</location>
        <topology evidence="1">Multi-pass membrane protein</topology>
    </subcellularLocation>
</comment>
<dbReference type="InterPro" id="IPR032807">
    <property type="entry name" value="GNVR"/>
</dbReference>
<dbReference type="FunFam" id="3.40.50.300:FF:000527">
    <property type="entry name" value="Tyrosine-protein kinase etk"/>
    <property type="match status" value="1"/>
</dbReference>
<dbReference type="OrthoDB" id="9794577at2"/>
<dbReference type="InterPro" id="IPR050445">
    <property type="entry name" value="Bact_polysacc_biosynth/exp"/>
</dbReference>
<comment type="caution">
    <text evidence="21">The sequence shown here is derived from an EMBL/GenBank/DDBJ whole genome shotgun (WGS) entry which is preliminary data.</text>
</comment>
<gene>
    <name evidence="21" type="ORF">NC99_16320</name>
</gene>
<keyword evidence="6" id="KW-0997">Cell inner membrane</keyword>
<dbReference type="Gene3D" id="3.40.50.300">
    <property type="entry name" value="P-loop containing nucleotide triphosphate hydrolases"/>
    <property type="match status" value="1"/>
</dbReference>
<dbReference type="EMBL" id="LGIA01000111">
    <property type="protein sequence ID" value="KOH45554.1"/>
    <property type="molecule type" value="Genomic_DNA"/>
</dbReference>
<evidence type="ECO:0000259" key="20">
    <source>
        <dbReference type="Pfam" id="PF13807"/>
    </source>
</evidence>
<evidence type="ECO:0000256" key="14">
    <source>
        <dbReference type="ARBA" id="ARBA00023137"/>
    </source>
</evidence>
<keyword evidence="10" id="KW-0418">Kinase</keyword>
<dbReference type="PANTHER" id="PTHR32309">
    <property type="entry name" value="TYROSINE-PROTEIN KINASE"/>
    <property type="match status" value="1"/>
</dbReference>
<dbReference type="NCBIfam" id="TIGR01007">
    <property type="entry name" value="eps_fam"/>
    <property type="match status" value="1"/>
</dbReference>
<feature type="domain" description="Polysaccharide chain length determinant N-terminal" evidence="18">
    <location>
        <begin position="18"/>
        <end position="109"/>
    </location>
</feature>
<feature type="transmembrane region" description="Helical" evidence="17">
    <location>
        <begin position="502"/>
        <end position="525"/>
    </location>
</feature>
<feature type="domain" description="Tyrosine-protein kinase G-rich" evidence="20">
    <location>
        <begin position="447"/>
        <end position="524"/>
    </location>
</feature>
<dbReference type="InterPro" id="IPR027417">
    <property type="entry name" value="P-loop_NTPase"/>
</dbReference>
<dbReference type="CDD" id="cd05387">
    <property type="entry name" value="BY-kinase"/>
    <property type="match status" value="1"/>
</dbReference>
<keyword evidence="8 17" id="KW-0812">Transmembrane</keyword>
<keyword evidence="14" id="KW-0829">Tyrosine-protein kinase</keyword>
<dbReference type="GO" id="GO:0042802">
    <property type="term" value="F:identical protein binding"/>
    <property type="evidence" value="ECO:0007669"/>
    <property type="project" value="UniProtKB-ARBA"/>
</dbReference>
<evidence type="ECO:0000256" key="11">
    <source>
        <dbReference type="ARBA" id="ARBA00022840"/>
    </source>
</evidence>
<dbReference type="EC" id="2.7.10.2" evidence="4"/>
<comment type="similarity">
    <text evidence="2">Belongs to the CpsD/CapB family.</text>
</comment>
<evidence type="ECO:0000259" key="18">
    <source>
        <dbReference type="Pfam" id="PF02706"/>
    </source>
</evidence>
<keyword evidence="5" id="KW-1003">Cell membrane</keyword>
<comment type="similarity">
    <text evidence="3">Belongs to the etk/wzc family.</text>
</comment>
<accession>A0A0L8VAT3</accession>
<evidence type="ECO:0000256" key="5">
    <source>
        <dbReference type="ARBA" id="ARBA00022475"/>
    </source>
</evidence>
<keyword evidence="7" id="KW-0808">Transferase</keyword>
<protein>
    <recommendedName>
        <fullName evidence="4">non-specific protein-tyrosine kinase</fullName>
        <ecNumber evidence="4">2.7.10.2</ecNumber>
    </recommendedName>
</protein>
<dbReference type="STRING" id="1409788.NC99_16320"/>
<dbReference type="RefSeq" id="WP_053181667.1">
    <property type="nucleotide sequence ID" value="NZ_LGIA01000111.1"/>
</dbReference>
<evidence type="ECO:0000256" key="2">
    <source>
        <dbReference type="ARBA" id="ARBA00007316"/>
    </source>
</evidence>
<dbReference type="InterPro" id="IPR005702">
    <property type="entry name" value="Wzc-like_C"/>
</dbReference>
<comment type="catalytic activity">
    <reaction evidence="15">
        <text>L-tyrosyl-[protein] + ATP = O-phospho-L-tyrosyl-[protein] + ADP + H(+)</text>
        <dbReference type="Rhea" id="RHEA:10596"/>
        <dbReference type="Rhea" id="RHEA-COMP:10136"/>
        <dbReference type="Rhea" id="RHEA-COMP:20101"/>
        <dbReference type="ChEBI" id="CHEBI:15378"/>
        <dbReference type="ChEBI" id="CHEBI:30616"/>
        <dbReference type="ChEBI" id="CHEBI:46858"/>
        <dbReference type="ChEBI" id="CHEBI:61978"/>
        <dbReference type="ChEBI" id="CHEBI:456216"/>
        <dbReference type="EC" id="2.7.10.2"/>
    </reaction>
</comment>
<evidence type="ECO:0000256" key="7">
    <source>
        <dbReference type="ARBA" id="ARBA00022679"/>
    </source>
</evidence>
<evidence type="ECO:0000313" key="21">
    <source>
        <dbReference type="EMBL" id="KOH45554.1"/>
    </source>
</evidence>
<evidence type="ECO:0000256" key="10">
    <source>
        <dbReference type="ARBA" id="ARBA00022777"/>
    </source>
</evidence>
<evidence type="ECO:0000256" key="17">
    <source>
        <dbReference type="SAM" id="Phobius"/>
    </source>
</evidence>
<dbReference type="Proteomes" id="UP000036958">
    <property type="component" value="Unassembled WGS sequence"/>
</dbReference>
<evidence type="ECO:0000256" key="16">
    <source>
        <dbReference type="SAM" id="Coils"/>
    </source>
</evidence>
<organism evidence="21 22">
    <name type="scientific">Sunxiuqinia dokdonensis</name>
    <dbReference type="NCBI Taxonomy" id="1409788"/>
    <lineage>
        <taxon>Bacteria</taxon>
        <taxon>Pseudomonadati</taxon>
        <taxon>Bacteroidota</taxon>
        <taxon>Bacteroidia</taxon>
        <taxon>Marinilabiliales</taxon>
        <taxon>Prolixibacteraceae</taxon>
        <taxon>Sunxiuqinia</taxon>
    </lineage>
</organism>
<evidence type="ECO:0000256" key="6">
    <source>
        <dbReference type="ARBA" id="ARBA00022519"/>
    </source>
</evidence>
<keyword evidence="13 17" id="KW-0472">Membrane</keyword>
<dbReference type="Pfam" id="PF02706">
    <property type="entry name" value="Wzz"/>
    <property type="match status" value="1"/>
</dbReference>
<dbReference type="SUPFAM" id="SSF52540">
    <property type="entry name" value="P-loop containing nucleoside triphosphate hydrolases"/>
    <property type="match status" value="1"/>
</dbReference>
<dbReference type="Pfam" id="PF13807">
    <property type="entry name" value="GNVR"/>
    <property type="match status" value="1"/>
</dbReference>
<dbReference type="InterPro" id="IPR003856">
    <property type="entry name" value="LPS_length_determ_N"/>
</dbReference>
<proteinExistence type="inferred from homology"/>
<evidence type="ECO:0000256" key="9">
    <source>
        <dbReference type="ARBA" id="ARBA00022741"/>
    </source>
</evidence>
<name>A0A0L8VAT3_9BACT</name>